<dbReference type="InterPro" id="IPR024495">
    <property type="entry name" value="DUF2771"/>
</dbReference>
<evidence type="ECO:0000313" key="2">
    <source>
        <dbReference type="Proteomes" id="UP000060016"/>
    </source>
</evidence>
<sequence length="165" mass="17455">MAKGGKNQSVKQMVAVIAVALLLVTGIYFFMEYQRTRPGTPISDVAISVTSAGETREIPPYTVCELDQECDGGTPPSMPLGDDSVHVAVPKDIAQTSWRVLAIYDDPAANNETVYTSGEATEHEIDAVTESGATLVVAEVSALAIDHAADGEEVPVIATWSVGFE</sequence>
<dbReference type="Pfam" id="PF10969">
    <property type="entry name" value="DUF2771"/>
    <property type="match status" value="1"/>
</dbReference>
<organism evidence="1 2">
    <name type="scientific">Corynebacterium riegelii</name>
    <dbReference type="NCBI Taxonomy" id="156976"/>
    <lineage>
        <taxon>Bacteria</taxon>
        <taxon>Bacillati</taxon>
        <taxon>Actinomycetota</taxon>
        <taxon>Actinomycetes</taxon>
        <taxon>Mycobacteriales</taxon>
        <taxon>Corynebacteriaceae</taxon>
        <taxon>Corynebacterium</taxon>
    </lineage>
</organism>
<proteinExistence type="predicted"/>
<reference evidence="1 2" key="1">
    <citation type="submission" date="2015-08" db="EMBL/GenBank/DDBJ databases">
        <authorList>
            <person name="Babu N.S."/>
            <person name="Beckwith C.J."/>
            <person name="Beseler K.G."/>
            <person name="Brison A."/>
            <person name="Carone J.V."/>
            <person name="Caskin T.P."/>
            <person name="Diamond M."/>
            <person name="Durham M.E."/>
            <person name="Foxe J.M."/>
            <person name="Go M."/>
            <person name="Henderson B.A."/>
            <person name="Jones I.B."/>
            <person name="McGettigan J.A."/>
            <person name="Micheletti S.J."/>
            <person name="Nasrallah M.E."/>
            <person name="Ortiz D."/>
            <person name="Piller C.R."/>
            <person name="Privatt S.R."/>
            <person name="Schneider S.L."/>
            <person name="Sharp S."/>
            <person name="Smith T.C."/>
            <person name="Stanton J.D."/>
            <person name="Ullery H.E."/>
            <person name="Wilson R.J."/>
            <person name="Serrano M.G."/>
            <person name="Buck G."/>
            <person name="Lee V."/>
            <person name="Wang Y."/>
            <person name="Carvalho R."/>
            <person name="Voegtly L."/>
            <person name="Shi R."/>
            <person name="Duckworth R."/>
            <person name="Johnson A."/>
            <person name="Loviza R."/>
            <person name="Walstead R."/>
            <person name="Shah Z."/>
            <person name="Kiflezghi M."/>
            <person name="Wade K."/>
            <person name="Ball S.L."/>
            <person name="Bradley K.W."/>
            <person name="Asai D.J."/>
            <person name="Bowman C.A."/>
            <person name="Russell D.A."/>
            <person name="Pope W.H."/>
            <person name="Jacobs-Sera D."/>
            <person name="Hendrix R.W."/>
            <person name="Hatfull G.F."/>
        </authorList>
    </citation>
    <scope>NUCLEOTIDE SEQUENCE [LARGE SCALE GENOMIC DNA]</scope>
    <source>
        <strain evidence="1 2">PUDD_83A45</strain>
    </source>
</reference>
<dbReference type="AlphaFoldDB" id="A0A0K1RCD1"/>
<dbReference type="RefSeq" id="WP_052205090.1">
    <property type="nucleotide sequence ID" value="NZ_BAAAGW010000027.1"/>
</dbReference>
<name>A0A0K1RCD1_9CORY</name>
<evidence type="ECO:0000313" key="1">
    <source>
        <dbReference type="EMBL" id="AKV58841.1"/>
    </source>
</evidence>
<dbReference type="PATRIC" id="fig|156976.3.peg.1248"/>
<accession>A0A0K1RCD1</accession>
<dbReference type="EMBL" id="CP012342">
    <property type="protein sequence ID" value="AKV58841.1"/>
    <property type="molecule type" value="Genomic_DNA"/>
</dbReference>
<dbReference type="STRING" id="156976.AK829_06275"/>
<protein>
    <submittedName>
        <fullName evidence="1">Uncharacterized protein</fullName>
    </submittedName>
</protein>
<dbReference type="KEGG" id="crie:AK829_06275"/>
<gene>
    <name evidence="1" type="ORF">AK829_06275</name>
</gene>
<keyword evidence="2" id="KW-1185">Reference proteome</keyword>
<dbReference type="Proteomes" id="UP000060016">
    <property type="component" value="Chromosome"/>
</dbReference>